<gene>
    <name evidence="2" type="ORF">INT43_003503</name>
</gene>
<reference evidence="2" key="1">
    <citation type="submission" date="2020-12" db="EMBL/GenBank/DDBJ databases">
        <title>Metabolic potential, ecology and presence of endohyphal bacteria is reflected in genomic diversity of Mucoromycotina.</title>
        <authorList>
            <person name="Muszewska A."/>
            <person name="Okrasinska A."/>
            <person name="Steczkiewicz K."/>
            <person name="Drgas O."/>
            <person name="Orlowska M."/>
            <person name="Perlinska-Lenart U."/>
            <person name="Aleksandrzak-Piekarczyk T."/>
            <person name="Szatraj K."/>
            <person name="Zielenkiewicz U."/>
            <person name="Pilsyk S."/>
            <person name="Malc E."/>
            <person name="Mieczkowski P."/>
            <person name="Kruszewska J.S."/>
            <person name="Biernat P."/>
            <person name="Pawlowska J."/>
        </authorList>
    </citation>
    <scope>NUCLEOTIDE SEQUENCE</scope>
    <source>
        <strain evidence="2">WA0000067209</strain>
    </source>
</reference>
<name>A0A8H7UCU4_MORIS</name>
<organism evidence="2 3">
    <name type="scientific">Mortierella isabellina</name>
    <name type="common">Filamentous fungus</name>
    <name type="synonym">Umbelopsis isabellina</name>
    <dbReference type="NCBI Taxonomy" id="91625"/>
    <lineage>
        <taxon>Eukaryota</taxon>
        <taxon>Fungi</taxon>
        <taxon>Fungi incertae sedis</taxon>
        <taxon>Mucoromycota</taxon>
        <taxon>Mucoromycotina</taxon>
        <taxon>Umbelopsidomycetes</taxon>
        <taxon>Umbelopsidales</taxon>
        <taxon>Umbelopsidaceae</taxon>
        <taxon>Umbelopsis</taxon>
    </lineage>
</organism>
<keyword evidence="3" id="KW-1185">Reference proteome</keyword>
<feature type="signal peptide" evidence="1">
    <location>
        <begin position="1"/>
        <end position="25"/>
    </location>
</feature>
<evidence type="ECO:0000313" key="2">
    <source>
        <dbReference type="EMBL" id="KAG2178250.1"/>
    </source>
</evidence>
<dbReference type="EMBL" id="JAEPQZ010000008">
    <property type="protein sequence ID" value="KAG2178250.1"/>
    <property type="molecule type" value="Genomic_DNA"/>
</dbReference>
<dbReference type="OrthoDB" id="1894652at2759"/>
<dbReference type="CDD" id="cd22209">
    <property type="entry name" value="EMC10"/>
    <property type="match status" value="1"/>
</dbReference>
<dbReference type="Pfam" id="PF21203">
    <property type="entry name" value="ECM10"/>
    <property type="match status" value="1"/>
</dbReference>
<sequence>MKHIQALFAFIVLTICAVFADEANAVTEKPRLLVYHKLTAKGDYIKRGEISYATEHGEPKYTHTNSDNIELDISTPNSLYQIKVVEDGSKNTILSSIKACQLAASDFKDQFNVHVDEKGNFVHIDYYSQVSDCFEGAPSQSSEINSTVTVIHPDRPVRPLLAKLSSFGQKSQPAADGKEAEADVEPEEKTFFQKYWYILLAIAIMFVTSAGQEAPAAAAPARR</sequence>
<keyword evidence="1" id="KW-0732">Signal</keyword>
<dbReference type="AlphaFoldDB" id="A0A8H7UCU4"/>
<evidence type="ECO:0008006" key="4">
    <source>
        <dbReference type="Google" id="ProtNLM"/>
    </source>
</evidence>
<dbReference type="Proteomes" id="UP000654370">
    <property type="component" value="Unassembled WGS sequence"/>
</dbReference>
<dbReference type="PANTHER" id="PTHR39219">
    <property type="entry name" value="ER MEMBRANE PROTEIN COMPLEX SUBUNIT 10"/>
    <property type="match status" value="1"/>
</dbReference>
<protein>
    <recommendedName>
        <fullName evidence="4">ER membrane protein complex subunit 10</fullName>
    </recommendedName>
</protein>
<proteinExistence type="predicted"/>
<comment type="caution">
    <text evidence="2">The sequence shown here is derived from an EMBL/GenBank/DDBJ whole genome shotgun (WGS) entry which is preliminary data.</text>
</comment>
<evidence type="ECO:0000256" key="1">
    <source>
        <dbReference type="SAM" id="SignalP"/>
    </source>
</evidence>
<evidence type="ECO:0000313" key="3">
    <source>
        <dbReference type="Proteomes" id="UP000654370"/>
    </source>
</evidence>
<dbReference type="PANTHER" id="PTHR39219:SF1">
    <property type="entry name" value="ER MEMBRANE PROTEIN COMPLEX SUBUNIT 10"/>
    <property type="match status" value="1"/>
</dbReference>
<feature type="chain" id="PRO_5034061250" description="ER membrane protein complex subunit 10" evidence="1">
    <location>
        <begin position="26"/>
        <end position="223"/>
    </location>
</feature>
<accession>A0A8H7UCU4</accession>